<dbReference type="AlphaFoldDB" id="A0A1S2Z213"/>
<proteinExistence type="predicted"/>
<dbReference type="PaxDb" id="3827-XP_004513564.1"/>
<dbReference type="RefSeq" id="XP_004513564.1">
    <property type="nucleotide sequence ID" value="XM_004513507.1"/>
</dbReference>
<sequence length="205" mass="22498">MARTLLFPKSWTNLLSLSKYHSYCSSSSPSSSQFSKTTMARTKQAACKNASPCTPPSSSSSYKSIERSPSPPPRPTPPHTSSAFPSSNTSQEVLNLIPLSTFLPPLYTRPTPNFAQVPPHLRTRITPPRCSMRVQSGIGTSKSMNPKPHYFIISDSESDDSSDSCPPPTNQKESLSQPKPQTKIMKTKITMTIAQFLARKNLPNP</sequence>
<accession>A0A1S2Z213</accession>
<gene>
    <name evidence="3" type="primary">LOC101503368</name>
</gene>
<organism evidence="2 3">
    <name type="scientific">Cicer arietinum</name>
    <name type="common">Chickpea</name>
    <name type="synonym">Garbanzo</name>
    <dbReference type="NCBI Taxonomy" id="3827"/>
    <lineage>
        <taxon>Eukaryota</taxon>
        <taxon>Viridiplantae</taxon>
        <taxon>Streptophyta</taxon>
        <taxon>Embryophyta</taxon>
        <taxon>Tracheophyta</taxon>
        <taxon>Spermatophyta</taxon>
        <taxon>Magnoliopsida</taxon>
        <taxon>eudicotyledons</taxon>
        <taxon>Gunneridae</taxon>
        <taxon>Pentapetalae</taxon>
        <taxon>rosids</taxon>
        <taxon>fabids</taxon>
        <taxon>Fabales</taxon>
        <taxon>Fabaceae</taxon>
        <taxon>Papilionoideae</taxon>
        <taxon>50 kb inversion clade</taxon>
        <taxon>NPAAA clade</taxon>
        <taxon>Hologalegina</taxon>
        <taxon>IRL clade</taxon>
        <taxon>Cicereae</taxon>
        <taxon>Cicer</taxon>
    </lineage>
</organism>
<protein>
    <submittedName>
        <fullName evidence="3">Uncharacterized protein PB18E9.04c-like</fullName>
    </submittedName>
</protein>
<reference evidence="3" key="1">
    <citation type="submission" date="2025-08" db="UniProtKB">
        <authorList>
            <consortium name="RefSeq"/>
        </authorList>
    </citation>
    <scope>IDENTIFICATION</scope>
    <source>
        <tissue evidence="3">Etiolated seedlings</tissue>
    </source>
</reference>
<evidence type="ECO:0000256" key="1">
    <source>
        <dbReference type="SAM" id="MobiDB-lite"/>
    </source>
</evidence>
<dbReference type="Proteomes" id="UP000087171">
    <property type="component" value="Unplaced"/>
</dbReference>
<keyword evidence="2" id="KW-1185">Reference proteome</keyword>
<evidence type="ECO:0000313" key="2">
    <source>
        <dbReference type="Proteomes" id="UP000087171"/>
    </source>
</evidence>
<feature type="region of interest" description="Disordered" evidence="1">
    <location>
        <begin position="26"/>
        <end position="89"/>
    </location>
</feature>
<feature type="region of interest" description="Disordered" evidence="1">
    <location>
        <begin position="152"/>
        <end position="184"/>
    </location>
</feature>
<feature type="compositionally biased region" description="Low complexity" evidence="1">
    <location>
        <begin position="26"/>
        <end position="35"/>
    </location>
</feature>
<feature type="compositionally biased region" description="Pro residues" evidence="1">
    <location>
        <begin position="69"/>
        <end position="78"/>
    </location>
</feature>
<evidence type="ECO:0000313" key="3">
    <source>
        <dbReference type="RefSeq" id="XP_004513564.1"/>
    </source>
</evidence>
<name>A0A1S2Z213_CICAR</name>